<evidence type="ECO:0000313" key="3">
    <source>
        <dbReference type="Proteomes" id="UP000053789"/>
    </source>
</evidence>
<proteinExistence type="predicted"/>
<evidence type="ECO:0000256" key="1">
    <source>
        <dbReference type="SAM" id="MobiDB-lite"/>
    </source>
</evidence>
<evidence type="ECO:0000313" key="2">
    <source>
        <dbReference type="EMBL" id="KIW88292.1"/>
    </source>
</evidence>
<reference evidence="2" key="1">
    <citation type="submission" date="2015-01" db="EMBL/GenBank/DDBJ databases">
        <title>The Genome Sequence of Cladophialophora bantiana CBS 173.52.</title>
        <authorList>
            <consortium name="The Broad Institute Genomics Platform"/>
            <person name="Cuomo C."/>
            <person name="de Hoog S."/>
            <person name="Gorbushina A."/>
            <person name="Stielow B."/>
            <person name="Teixiera M."/>
            <person name="Abouelleil A."/>
            <person name="Chapman S.B."/>
            <person name="Priest M."/>
            <person name="Young S.K."/>
            <person name="Wortman J."/>
            <person name="Nusbaum C."/>
            <person name="Birren B."/>
        </authorList>
    </citation>
    <scope>NUCLEOTIDE SEQUENCE [LARGE SCALE GENOMIC DNA]</scope>
    <source>
        <strain evidence="2">CBS 173.52</strain>
    </source>
</reference>
<gene>
    <name evidence="2" type="ORF">Z519_10859</name>
</gene>
<feature type="compositionally biased region" description="Basic and acidic residues" evidence="1">
    <location>
        <begin position="566"/>
        <end position="579"/>
    </location>
</feature>
<name>A0A0D2FNM2_CLAB1</name>
<protein>
    <submittedName>
        <fullName evidence="2">Uncharacterized protein</fullName>
    </submittedName>
</protein>
<dbReference type="EMBL" id="KN846999">
    <property type="protein sequence ID" value="KIW88292.1"/>
    <property type="molecule type" value="Genomic_DNA"/>
</dbReference>
<dbReference type="VEuPathDB" id="FungiDB:Z519_10859"/>
<dbReference type="AlphaFoldDB" id="A0A0D2FNM2"/>
<dbReference type="HOGENOM" id="CLU_033823_0_0_1"/>
<feature type="region of interest" description="Disordered" evidence="1">
    <location>
        <begin position="32"/>
        <end position="56"/>
    </location>
</feature>
<feature type="region of interest" description="Disordered" evidence="1">
    <location>
        <begin position="543"/>
        <end position="579"/>
    </location>
</feature>
<dbReference type="Proteomes" id="UP000053789">
    <property type="component" value="Unassembled WGS sequence"/>
</dbReference>
<feature type="compositionally biased region" description="Polar residues" evidence="1">
    <location>
        <begin position="545"/>
        <end position="557"/>
    </location>
</feature>
<organism evidence="2 3">
    <name type="scientific">Cladophialophora bantiana (strain ATCC 10958 / CBS 173.52 / CDC B-1940 / NIH 8579)</name>
    <name type="common">Xylohypha bantiana</name>
    <dbReference type="NCBI Taxonomy" id="1442370"/>
    <lineage>
        <taxon>Eukaryota</taxon>
        <taxon>Fungi</taxon>
        <taxon>Dikarya</taxon>
        <taxon>Ascomycota</taxon>
        <taxon>Pezizomycotina</taxon>
        <taxon>Eurotiomycetes</taxon>
        <taxon>Chaetothyriomycetidae</taxon>
        <taxon>Chaetothyriales</taxon>
        <taxon>Herpotrichiellaceae</taxon>
        <taxon>Cladophialophora</taxon>
    </lineage>
</organism>
<dbReference type="RefSeq" id="XP_016614961.1">
    <property type="nucleotide sequence ID" value="XM_016768574.1"/>
</dbReference>
<dbReference type="OrthoDB" id="4157125at2759"/>
<dbReference type="GeneID" id="27703787"/>
<keyword evidence="3" id="KW-1185">Reference proteome</keyword>
<accession>A0A0D2FNM2</accession>
<sequence>MALLPTEPPWNRALELCGHVVGARSPRQSSVHASIHDAGCSPSSENGNSTADGGSAPELLATTLKDEKYIVDTLKLERDLAMTAGASYDAHIPWDREAVPLPDAYNPLDLAPALIKEDSINHNTPWVHLDQVDNHVHFITKVQMIRRQRLKVQALRIRARDKRNWMKHTRNRLHKVFRDFLKANEAFHRQTHHDNTTTSFQEMGLTFQELEAQDIDLDVVESNLAPAEWELKESEKRLYEDLLGPSASDEDDSEVGIQMTEATPSWFHKRPNEKNVKVSLLPPYEATTQDRLSAMSCHRQEVKDRLVSLTKEYAALQEDVQMRAAGGLTVDVLSQEALKELPERRAQLLRELADLTVGFNTLNDMVTEGPDLMSREADILFGHDQFDDLQPDVMTQQSLTEDDEVLHLQAHHQEERNGDILPFLTQPLVVTLSHPQVLEEQPCVPPLTQYSSIAWDLRGRDAETLSGSVSMWILGCVQSSWWSLIRFVFMSDLNERFSTKTVADYVRATWLESNINYIPLTDFSEDPEYSGFSFTLEDEIFTPLSDATDSQELQWQNRPLKRRRPRSSELSDHAYPKAG</sequence>
<feature type="compositionally biased region" description="Polar residues" evidence="1">
    <location>
        <begin position="41"/>
        <end position="52"/>
    </location>
</feature>